<dbReference type="RefSeq" id="WP_119638473.1">
    <property type="nucleotide sequence ID" value="NZ_QXFJ01000008.1"/>
</dbReference>
<accession>A0A418NC98</accession>
<dbReference type="AlphaFoldDB" id="A0A418NC98"/>
<comment type="caution">
    <text evidence="1">The sequence shown here is derived from an EMBL/GenBank/DDBJ whole genome shotgun (WGS) entry which is preliminary data.</text>
</comment>
<keyword evidence="4" id="KW-1185">Reference proteome</keyword>
<protein>
    <submittedName>
        <fullName evidence="1">Uncharacterized protein</fullName>
    </submittedName>
</protein>
<gene>
    <name evidence="1" type="ORF">D2U88_01190</name>
    <name evidence="2" type="ORF">FQ019_01175</name>
</gene>
<evidence type="ECO:0000313" key="1">
    <source>
        <dbReference type="EMBL" id="RIV73683.1"/>
    </source>
</evidence>
<sequence>MYSVEELDFKDGGREEEQKRTRSIFEDIKIRAEKNLPLLEREKDFFCLGLTASIVKEDGKLKGYSICENYIFKSLYLTYYSGAFGEGKFIKARKANLYEVSDSEKKSDFNYLKIVENKWLNQIQKENHKEELLLKLSIETRNELKKLKKETGRLFFRKSKEKYAFRKAKIILHSKYLYILIKKIKQDSDEADFLFDFCGEQIEIDYYTLVHIINRHYAKIIKGNPDKSYHVEEFEPKGLHLRLKKIMTAINSSGIITKPEMEKISFEYLNKTYRVWIKKRVKQEKGIGNVDFYRLETFFPLEDEKELEELKNDYLVSKINNEIQLYHKSK</sequence>
<proteinExistence type="predicted"/>
<dbReference type="Proteomes" id="UP000321528">
    <property type="component" value="Unassembled WGS sequence"/>
</dbReference>
<reference evidence="1 3" key="1">
    <citation type="submission" date="2018-08" db="EMBL/GenBank/DDBJ databases">
        <title>Proposal of Muricauda 72 sp.nov. and Muricauda NH166 sp.nov., isolated from seawater.</title>
        <authorList>
            <person name="Cheng H."/>
            <person name="Wu Y.-H."/>
            <person name="Guo L.-L."/>
            <person name="Xu X.-W."/>
        </authorList>
    </citation>
    <scope>NUCLEOTIDE SEQUENCE [LARGE SCALE GENOMIC DNA]</scope>
    <source>
        <strain evidence="1 3">NH166</strain>
    </source>
</reference>
<dbReference type="Proteomes" id="UP000284189">
    <property type="component" value="Unassembled WGS sequence"/>
</dbReference>
<dbReference type="EMBL" id="QXFJ01000008">
    <property type="protein sequence ID" value="RIV73683.1"/>
    <property type="molecule type" value="Genomic_DNA"/>
</dbReference>
<name>A0A418NC98_9FLAO</name>
<dbReference type="EMBL" id="VNWL01000007">
    <property type="protein sequence ID" value="TXK07367.1"/>
    <property type="molecule type" value="Genomic_DNA"/>
</dbReference>
<organism evidence="1 3">
    <name type="scientific">Flagellimonas aequoris</name>
    <dbReference type="NCBI Taxonomy" id="2306997"/>
    <lineage>
        <taxon>Bacteria</taxon>
        <taxon>Pseudomonadati</taxon>
        <taxon>Bacteroidota</taxon>
        <taxon>Flavobacteriia</taxon>
        <taxon>Flavobacteriales</taxon>
        <taxon>Flavobacteriaceae</taxon>
        <taxon>Flagellimonas</taxon>
    </lineage>
</organism>
<evidence type="ECO:0000313" key="3">
    <source>
        <dbReference type="Proteomes" id="UP000284189"/>
    </source>
</evidence>
<reference evidence="2 4" key="2">
    <citation type="submission" date="2019-07" db="EMBL/GenBank/DDBJ databases">
        <title>Draft genome of two Muricauda strains isolated from deep sea.</title>
        <authorList>
            <person name="Sun C."/>
        </authorList>
    </citation>
    <scope>NUCLEOTIDE SEQUENCE [LARGE SCALE GENOMIC DNA]</scope>
    <source>
        <strain evidence="2 4">NH166</strain>
    </source>
</reference>
<dbReference type="OrthoDB" id="1364997at2"/>
<evidence type="ECO:0000313" key="4">
    <source>
        <dbReference type="Proteomes" id="UP000321528"/>
    </source>
</evidence>
<evidence type="ECO:0000313" key="2">
    <source>
        <dbReference type="EMBL" id="TXK07367.1"/>
    </source>
</evidence>